<keyword evidence="8 9" id="KW-0234">DNA repair</keyword>
<comment type="similarity">
    <text evidence="3 9 11">Belongs to the uracil-DNA glycosylase (UDG) superfamily. UNG family.</text>
</comment>
<dbReference type="EC" id="3.2.2.27" evidence="4 9"/>
<dbReference type="SMART" id="SM00987">
    <property type="entry name" value="UreE_C"/>
    <property type="match status" value="1"/>
</dbReference>
<dbReference type="SUPFAM" id="SSF52141">
    <property type="entry name" value="Uracil-DNA glycosylase-like"/>
    <property type="match status" value="1"/>
</dbReference>
<dbReference type="InterPro" id="IPR036895">
    <property type="entry name" value="Uracil-DNA_glycosylase-like_sf"/>
</dbReference>
<dbReference type="AlphaFoldDB" id="A0A9D1KS71"/>
<dbReference type="PANTHER" id="PTHR11264:SF0">
    <property type="entry name" value="URACIL-DNA GLYCOSYLASE"/>
    <property type="match status" value="1"/>
</dbReference>
<dbReference type="NCBIfam" id="NF003591">
    <property type="entry name" value="PRK05254.1-4"/>
    <property type="match status" value="1"/>
</dbReference>
<name>A0A9D1KS71_9FIRM</name>
<gene>
    <name evidence="9 13" type="primary">ung</name>
    <name evidence="13" type="ORF">IAC43_03350</name>
</gene>
<evidence type="ECO:0000256" key="10">
    <source>
        <dbReference type="PROSITE-ProRule" id="PRU10072"/>
    </source>
</evidence>
<protein>
    <recommendedName>
        <fullName evidence="5 9">Uracil-DNA glycosylase</fullName>
        <shortName evidence="9">UDG</shortName>
        <ecNumber evidence="4 9">3.2.2.27</ecNumber>
    </recommendedName>
</protein>
<keyword evidence="9" id="KW-0963">Cytoplasm</keyword>
<dbReference type="EMBL" id="DVLW01000092">
    <property type="protein sequence ID" value="HIT94196.1"/>
    <property type="molecule type" value="Genomic_DNA"/>
</dbReference>
<dbReference type="PROSITE" id="PS00130">
    <property type="entry name" value="U_DNA_GLYCOSYLASE"/>
    <property type="match status" value="1"/>
</dbReference>
<dbReference type="HAMAP" id="MF_00148">
    <property type="entry name" value="UDG"/>
    <property type="match status" value="1"/>
</dbReference>
<dbReference type="PANTHER" id="PTHR11264">
    <property type="entry name" value="URACIL-DNA GLYCOSYLASE"/>
    <property type="match status" value="1"/>
</dbReference>
<dbReference type="Proteomes" id="UP000824160">
    <property type="component" value="Unassembled WGS sequence"/>
</dbReference>
<accession>A0A9D1KS71</accession>
<feature type="domain" description="Uracil-DNA glycosylase-like" evidence="12">
    <location>
        <begin position="48"/>
        <end position="208"/>
    </location>
</feature>
<proteinExistence type="inferred from homology"/>
<sequence>MLTGNDWDEVLKEEIDSDYFKQLQQFLAMEYAQHTIYPSMVNIYNALRLTPYENVKVVILGQDPYHGPGQAHGLSFSVQMGVPIPPSLQNIYKEMAQDIGFVNPGHGCLTEWAEQGVLLLNTVLTVRAGQAGSHRGMGWEQFTDAIIRKLNERQTPIVFMLWGANAKQKKPLIDNPAHLVLTAAHPSPLSAYNGFFGCRHFSQATRFLNQNGMNIDWQLSRCPG</sequence>
<dbReference type="Pfam" id="PF03167">
    <property type="entry name" value="UDG"/>
    <property type="match status" value="1"/>
</dbReference>
<dbReference type="GO" id="GO:0005737">
    <property type="term" value="C:cytoplasm"/>
    <property type="evidence" value="ECO:0007669"/>
    <property type="project" value="UniProtKB-SubCell"/>
</dbReference>
<keyword evidence="7 9" id="KW-0378">Hydrolase</keyword>
<evidence type="ECO:0000256" key="4">
    <source>
        <dbReference type="ARBA" id="ARBA00012030"/>
    </source>
</evidence>
<dbReference type="InterPro" id="IPR002043">
    <property type="entry name" value="UDG_fam1"/>
</dbReference>
<dbReference type="NCBIfam" id="NF003589">
    <property type="entry name" value="PRK05254.1-2"/>
    <property type="match status" value="1"/>
</dbReference>
<organism evidence="13 14">
    <name type="scientific">Candidatus Faecivivens stercoripullorum</name>
    <dbReference type="NCBI Taxonomy" id="2840805"/>
    <lineage>
        <taxon>Bacteria</taxon>
        <taxon>Bacillati</taxon>
        <taxon>Bacillota</taxon>
        <taxon>Clostridia</taxon>
        <taxon>Eubacteriales</taxon>
        <taxon>Oscillospiraceae</taxon>
        <taxon>Oscillospiraceae incertae sedis</taxon>
        <taxon>Candidatus Faecivivens</taxon>
    </lineage>
</organism>
<evidence type="ECO:0000256" key="2">
    <source>
        <dbReference type="ARBA" id="ARBA00002631"/>
    </source>
</evidence>
<evidence type="ECO:0000256" key="9">
    <source>
        <dbReference type="HAMAP-Rule" id="MF_00148"/>
    </source>
</evidence>
<feature type="active site" description="Proton acceptor" evidence="9 10">
    <location>
        <position position="63"/>
    </location>
</feature>
<dbReference type="InterPro" id="IPR005122">
    <property type="entry name" value="Uracil-DNA_glycosylase-like"/>
</dbReference>
<dbReference type="NCBIfam" id="NF003588">
    <property type="entry name" value="PRK05254.1-1"/>
    <property type="match status" value="1"/>
</dbReference>
<evidence type="ECO:0000256" key="6">
    <source>
        <dbReference type="ARBA" id="ARBA00022763"/>
    </source>
</evidence>
<reference evidence="13" key="1">
    <citation type="submission" date="2020-10" db="EMBL/GenBank/DDBJ databases">
        <authorList>
            <person name="Gilroy R."/>
        </authorList>
    </citation>
    <scope>NUCLEOTIDE SEQUENCE</scope>
    <source>
        <strain evidence="13">ChiBcec7-5410</strain>
    </source>
</reference>
<evidence type="ECO:0000256" key="3">
    <source>
        <dbReference type="ARBA" id="ARBA00008184"/>
    </source>
</evidence>
<evidence type="ECO:0000256" key="8">
    <source>
        <dbReference type="ARBA" id="ARBA00023204"/>
    </source>
</evidence>
<evidence type="ECO:0000256" key="11">
    <source>
        <dbReference type="RuleBase" id="RU003780"/>
    </source>
</evidence>
<comment type="subcellular location">
    <subcellularLocation>
        <location evidence="9">Cytoplasm</location>
    </subcellularLocation>
</comment>
<dbReference type="GO" id="GO:0004844">
    <property type="term" value="F:uracil DNA N-glycosylase activity"/>
    <property type="evidence" value="ECO:0007669"/>
    <property type="project" value="UniProtKB-UniRule"/>
</dbReference>
<dbReference type="NCBIfam" id="NF003592">
    <property type="entry name" value="PRK05254.1-5"/>
    <property type="match status" value="1"/>
</dbReference>
<keyword evidence="6 9" id="KW-0227">DNA damage</keyword>
<evidence type="ECO:0000256" key="1">
    <source>
        <dbReference type="ARBA" id="ARBA00001400"/>
    </source>
</evidence>
<dbReference type="GO" id="GO:0097510">
    <property type="term" value="P:base-excision repair, AP site formation via deaminated base removal"/>
    <property type="evidence" value="ECO:0007669"/>
    <property type="project" value="TreeGrafter"/>
</dbReference>
<reference evidence="13" key="2">
    <citation type="journal article" date="2021" name="PeerJ">
        <title>Extensive microbial diversity within the chicken gut microbiome revealed by metagenomics and culture.</title>
        <authorList>
            <person name="Gilroy R."/>
            <person name="Ravi A."/>
            <person name="Getino M."/>
            <person name="Pursley I."/>
            <person name="Horton D.L."/>
            <person name="Alikhan N.F."/>
            <person name="Baker D."/>
            <person name="Gharbi K."/>
            <person name="Hall N."/>
            <person name="Watson M."/>
            <person name="Adriaenssens E.M."/>
            <person name="Foster-Nyarko E."/>
            <person name="Jarju S."/>
            <person name="Secka A."/>
            <person name="Antonio M."/>
            <person name="Oren A."/>
            <person name="Chaudhuri R.R."/>
            <person name="La Ragione R."/>
            <person name="Hildebrand F."/>
            <person name="Pallen M.J."/>
        </authorList>
    </citation>
    <scope>NUCLEOTIDE SEQUENCE</scope>
    <source>
        <strain evidence="13">ChiBcec7-5410</strain>
    </source>
</reference>
<evidence type="ECO:0000259" key="12">
    <source>
        <dbReference type="SMART" id="SM00986"/>
    </source>
</evidence>
<evidence type="ECO:0000313" key="14">
    <source>
        <dbReference type="Proteomes" id="UP000824160"/>
    </source>
</evidence>
<dbReference type="SMART" id="SM00986">
    <property type="entry name" value="UDG"/>
    <property type="match status" value="1"/>
</dbReference>
<dbReference type="FunFam" id="3.40.470.10:FF:000001">
    <property type="entry name" value="Uracil-DNA glycosylase"/>
    <property type="match status" value="1"/>
</dbReference>
<comment type="catalytic activity">
    <reaction evidence="1 9 11">
        <text>Hydrolyzes single-stranded DNA or mismatched double-stranded DNA and polynucleotides, releasing free uracil.</text>
        <dbReference type="EC" id="3.2.2.27"/>
    </reaction>
</comment>
<comment type="caution">
    <text evidence="13">The sequence shown here is derived from an EMBL/GenBank/DDBJ whole genome shotgun (WGS) entry which is preliminary data.</text>
</comment>
<dbReference type="NCBIfam" id="TIGR00628">
    <property type="entry name" value="ung"/>
    <property type="match status" value="1"/>
</dbReference>
<dbReference type="InterPro" id="IPR018085">
    <property type="entry name" value="Ura-DNA_Glyclase_AS"/>
</dbReference>
<dbReference type="CDD" id="cd10027">
    <property type="entry name" value="UDG-F1-like"/>
    <property type="match status" value="1"/>
</dbReference>
<comment type="function">
    <text evidence="2 9 11">Excises uracil residues from the DNA which can arise as a result of misincorporation of dUMP residues by DNA polymerase or due to deamination of cytosine.</text>
</comment>
<evidence type="ECO:0000256" key="7">
    <source>
        <dbReference type="ARBA" id="ARBA00022801"/>
    </source>
</evidence>
<evidence type="ECO:0000313" key="13">
    <source>
        <dbReference type="EMBL" id="HIT94196.1"/>
    </source>
</evidence>
<evidence type="ECO:0000256" key="5">
    <source>
        <dbReference type="ARBA" id="ARBA00018429"/>
    </source>
</evidence>
<keyword evidence="13" id="KW-0326">Glycosidase</keyword>
<dbReference type="Gene3D" id="3.40.470.10">
    <property type="entry name" value="Uracil-DNA glycosylase-like domain"/>
    <property type="match status" value="1"/>
</dbReference>